<name>A0A7J6X0U0_THATH</name>
<evidence type="ECO:0000313" key="2">
    <source>
        <dbReference type="EMBL" id="KAF5202398.1"/>
    </source>
</evidence>
<dbReference type="InterPro" id="IPR012438">
    <property type="entry name" value="DUF1639"/>
</dbReference>
<organism evidence="2 3">
    <name type="scientific">Thalictrum thalictroides</name>
    <name type="common">Rue-anemone</name>
    <name type="synonym">Anemone thalictroides</name>
    <dbReference type="NCBI Taxonomy" id="46969"/>
    <lineage>
        <taxon>Eukaryota</taxon>
        <taxon>Viridiplantae</taxon>
        <taxon>Streptophyta</taxon>
        <taxon>Embryophyta</taxon>
        <taxon>Tracheophyta</taxon>
        <taxon>Spermatophyta</taxon>
        <taxon>Magnoliopsida</taxon>
        <taxon>Ranunculales</taxon>
        <taxon>Ranunculaceae</taxon>
        <taxon>Thalictroideae</taxon>
        <taxon>Thalictrum</taxon>
    </lineage>
</organism>
<proteinExistence type="predicted"/>
<comment type="caution">
    <text evidence="2">The sequence shown here is derived from an EMBL/GenBank/DDBJ whole genome shotgun (WGS) entry which is preliminary data.</text>
</comment>
<feature type="compositionally biased region" description="Polar residues" evidence="1">
    <location>
        <begin position="82"/>
        <end position="98"/>
    </location>
</feature>
<gene>
    <name evidence="2" type="ORF">FRX31_008011</name>
</gene>
<accession>A0A7J6X0U0</accession>
<keyword evidence="3" id="KW-1185">Reference proteome</keyword>
<feature type="compositionally biased region" description="Basic and acidic residues" evidence="1">
    <location>
        <begin position="57"/>
        <end position="76"/>
    </location>
</feature>
<dbReference type="EMBL" id="JABWDY010008170">
    <property type="protein sequence ID" value="KAF5202398.1"/>
    <property type="molecule type" value="Genomic_DNA"/>
</dbReference>
<dbReference type="Proteomes" id="UP000554482">
    <property type="component" value="Unassembled WGS sequence"/>
</dbReference>
<sequence length="282" mass="31884">MSDFLEEKGSQKRKFMMKMVPEKSKPLHNFSLPTSLRWGNQRFLRCMKVDSNGEIVSSDHRSSGSEGDSGGKDLKFVKQRSLKSLPSPSKNIASSSGVKSKIGKDGDDGIEEFRAKLMVHFQTAAEKMQYSIPEEKEVDESVVASAVRPWNLRTRRAACKAPNQTGGGSSQLDEHQSQQQNVSPQRNENPSPKSLRLRGLAATVANEESEKKERRKFSKSLTRGEIKEDILRITGNNPSRRPKKRSKIIQKQLDNFFPGFWLTEVTTDSYRVPDELVETKKR</sequence>
<feature type="region of interest" description="Disordered" evidence="1">
    <location>
        <begin position="160"/>
        <end position="221"/>
    </location>
</feature>
<dbReference type="Pfam" id="PF07797">
    <property type="entry name" value="DUF1639"/>
    <property type="match status" value="1"/>
</dbReference>
<dbReference type="AlphaFoldDB" id="A0A7J6X0U0"/>
<evidence type="ECO:0000256" key="1">
    <source>
        <dbReference type="SAM" id="MobiDB-lite"/>
    </source>
</evidence>
<dbReference type="OrthoDB" id="769821at2759"/>
<dbReference type="PANTHER" id="PTHR33130">
    <property type="entry name" value="PUTATIVE (DUF1639)-RELATED"/>
    <property type="match status" value="1"/>
</dbReference>
<dbReference type="PANTHER" id="PTHR33130:SF90">
    <property type="entry name" value="DUF1639 DOMAIN-CONTAINING PROTEIN"/>
    <property type="match status" value="1"/>
</dbReference>
<evidence type="ECO:0000313" key="3">
    <source>
        <dbReference type="Proteomes" id="UP000554482"/>
    </source>
</evidence>
<reference evidence="2 3" key="1">
    <citation type="submission" date="2020-06" db="EMBL/GenBank/DDBJ databases">
        <title>Transcriptomic and genomic resources for Thalictrum thalictroides and T. hernandezii: Facilitating candidate gene discovery in an emerging model plant lineage.</title>
        <authorList>
            <person name="Arias T."/>
            <person name="Riano-Pachon D.M."/>
            <person name="Di Stilio V.S."/>
        </authorList>
    </citation>
    <scope>NUCLEOTIDE SEQUENCE [LARGE SCALE GENOMIC DNA]</scope>
    <source>
        <strain evidence="3">cv. WT478/WT964</strain>
        <tissue evidence="2">Leaves</tissue>
    </source>
</reference>
<feature type="region of interest" description="Disordered" evidence="1">
    <location>
        <begin position="54"/>
        <end position="107"/>
    </location>
</feature>
<feature type="compositionally biased region" description="Polar residues" evidence="1">
    <location>
        <begin position="177"/>
        <end position="192"/>
    </location>
</feature>
<protein>
    <submittedName>
        <fullName evidence="2">Putative DUF1639 family protein</fullName>
    </submittedName>
</protein>